<dbReference type="Pfam" id="PF13672">
    <property type="entry name" value="PP2C_2"/>
    <property type="match status" value="1"/>
</dbReference>
<name>A0AAU9DGP6_9FUSO</name>
<evidence type="ECO:0000313" key="3">
    <source>
        <dbReference type="EMBL" id="BDU50617.1"/>
    </source>
</evidence>
<dbReference type="InterPro" id="IPR036457">
    <property type="entry name" value="PPM-type-like_dom_sf"/>
</dbReference>
<keyword evidence="4" id="KW-1185">Reference proteome</keyword>
<keyword evidence="1" id="KW-1133">Transmembrane helix</keyword>
<dbReference type="InterPro" id="IPR001932">
    <property type="entry name" value="PPM-type_phosphatase-like_dom"/>
</dbReference>
<dbReference type="Gene3D" id="3.60.40.10">
    <property type="entry name" value="PPM-type phosphatase domain"/>
    <property type="match status" value="1"/>
</dbReference>
<dbReference type="SMART" id="SM00332">
    <property type="entry name" value="PP2Cc"/>
    <property type="match status" value="1"/>
</dbReference>
<dbReference type="AlphaFoldDB" id="A0AAU9DGP6"/>
<gene>
    <name evidence="3" type="ORF">HLVA_11860</name>
</gene>
<organism evidence="3 4">
    <name type="scientific">Haliovirga abyssi</name>
    <dbReference type="NCBI Taxonomy" id="2996794"/>
    <lineage>
        <taxon>Bacteria</taxon>
        <taxon>Fusobacteriati</taxon>
        <taxon>Fusobacteriota</taxon>
        <taxon>Fusobacteriia</taxon>
        <taxon>Fusobacteriales</taxon>
        <taxon>Haliovirgaceae</taxon>
        <taxon>Haliovirga</taxon>
    </lineage>
</organism>
<sequence length="274" mass="31604">MFKINQLIYFLFTLIISISILIIYFRNRKSKLKILVGSSQILGERNEQEDNYSVINSDNGLLAVLADGMGGFLNGKLASKIAVETFLEEFVKVYNLQNIGQFFINTSYIANDKLLKVSMDSKMGTTLVSCYMYNNKLYWVSIGDSHIYLYRNKEINLLNNVHTYSKVLLSRYKAGEISRSEYFSNSKRERLTSYLGYKNFHEIDYNENGIELLKGDKVILCSDGVYKSLTEEEILNYVSKKINPEIVTEEIMLEIEDKRISGQDNATIIMVEKR</sequence>
<dbReference type="PROSITE" id="PS51746">
    <property type="entry name" value="PPM_2"/>
    <property type="match status" value="1"/>
</dbReference>
<dbReference type="CDD" id="cd00143">
    <property type="entry name" value="PP2Cc"/>
    <property type="match status" value="1"/>
</dbReference>
<dbReference type="SUPFAM" id="SSF81606">
    <property type="entry name" value="PP2C-like"/>
    <property type="match status" value="1"/>
</dbReference>
<dbReference type="KEGG" id="haby:HLVA_11860"/>
<dbReference type="SMART" id="SM00331">
    <property type="entry name" value="PP2C_SIG"/>
    <property type="match status" value="1"/>
</dbReference>
<dbReference type="Proteomes" id="UP001321582">
    <property type="component" value="Chromosome"/>
</dbReference>
<keyword evidence="1" id="KW-0472">Membrane</keyword>
<protein>
    <submittedName>
        <fullName evidence="3">Protein-serine/threonine phosphatase</fullName>
    </submittedName>
</protein>
<feature type="domain" description="PPM-type phosphatase" evidence="2">
    <location>
        <begin position="35"/>
        <end position="273"/>
    </location>
</feature>
<reference evidence="3 4" key="1">
    <citation type="submission" date="2022-11" db="EMBL/GenBank/DDBJ databases">
        <title>Haliovirga abyssi gen. nov., sp. nov., a mesophilic fermentative bacterium isolated from the Iheya North hydrothermal field and the proposal of Haliovirgaceae fam. nov.</title>
        <authorList>
            <person name="Miyazaki U."/>
            <person name="Tame A."/>
            <person name="Miyazaki J."/>
            <person name="Takai K."/>
            <person name="Sawayama S."/>
            <person name="Kitajima M."/>
            <person name="Okamoto A."/>
            <person name="Nakagawa S."/>
        </authorList>
    </citation>
    <scope>NUCLEOTIDE SEQUENCE [LARGE SCALE GENOMIC DNA]</scope>
    <source>
        <strain evidence="3 4">IC12</strain>
    </source>
</reference>
<feature type="transmembrane region" description="Helical" evidence="1">
    <location>
        <begin position="6"/>
        <end position="25"/>
    </location>
</feature>
<evidence type="ECO:0000256" key="1">
    <source>
        <dbReference type="SAM" id="Phobius"/>
    </source>
</evidence>
<accession>A0AAU9DGP6</accession>
<dbReference type="EMBL" id="AP027059">
    <property type="protein sequence ID" value="BDU50617.1"/>
    <property type="molecule type" value="Genomic_DNA"/>
</dbReference>
<proteinExistence type="predicted"/>
<keyword evidence="1" id="KW-0812">Transmembrane</keyword>
<dbReference type="RefSeq" id="WP_307903481.1">
    <property type="nucleotide sequence ID" value="NZ_AP027059.1"/>
</dbReference>
<evidence type="ECO:0000313" key="4">
    <source>
        <dbReference type="Proteomes" id="UP001321582"/>
    </source>
</evidence>
<evidence type="ECO:0000259" key="2">
    <source>
        <dbReference type="PROSITE" id="PS51746"/>
    </source>
</evidence>